<protein>
    <submittedName>
        <fullName evidence="2">Uncharacterized protein</fullName>
    </submittedName>
</protein>
<organism evidence="2 3">
    <name type="scientific">Parageobacillus genomosp. 1</name>
    <dbReference type="NCBI Taxonomy" id="1295642"/>
    <lineage>
        <taxon>Bacteria</taxon>
        <taxon>Bacillati</taxon>
        <taxon>Bacillota</taxon>
        <taxon>Bacilli</taxon>
        <taxon>Bacillales</taxon>
        <taxon>Anoxybacillaceae</taxon>
        <taxon>Parageobacillus</taxon>
    </lineage>
</organism>
<accession>A0ABC9VG39</accession>
<sequence>MKFIFWLIKLGIYAFISFIATTYWKGFGWWFLVICAILLLIVETLINKRINHFQKQQLLKKYPILKNLKKGQIISVELKSGEELTNLIYIDFNDYEILVTKQPEFNKDPEKITEDIIDTRWIKLKKIKTLKILNMNR</sequence>
<evidence type="ECO:0000313" key="3">
    <source>
        <dbReference type="Proteomes" id="UP000023566"/>
    </source>
</evidence>
<keyword evidence="1" id="KW-1133">Transmembrane helix</keyword>
<comment type="caution">
    <text evidence="2">The sequence shown here is derived from an EMBL/GenBank/DDBJ whole genome shotgun (WGS) entry which is preliminary data.</text>
</comment>
<dbReference type="EMBL" id="AOTZ01000004">
    <property type="protein sequence ID" value="EZP77545.1"/>
    <property type="molecule type" value="Genomic_DNA"/>
</dbReference>
<feature type="transmembrane region" description="Helical" evidence="1">
    <location>
        <begin position="29"/>
        <end position="46"/>
    </location>
</feature>
<dbReference type="AlphaFoldDB" id="A0ABC9VG39"/>
<dbReference type="RefSeq" id="WP_043904649.1">
    <property type="nucleotide sequence ID" value="NZ_CM002692.1"/>
</dbReference>
<evidence type="ECO:0000313" key="2">
    <source>
        <dbReference type="EMBL" id="EZP77545.1"/>
    </source>
</evidence>
<evidence type="ECO:0000256" key="1">
    <source>
        <dbReference type="SAM" id="Phobius"/>
    </source>
</evidence>
<dbReference type="Proteomes" id="UP000023566">
    <property type="component" value="Chromosome"/>
</dbReference>
<name>A0ABC9VG39_9BACL</name>
<gene>
    <name evidence="2" type="ORF">H839_07919</name>
</gene>
<feature type="transmembrane region" description="Helical" evidence="1">
    <location>
        <begin position="7"/>
        <end position="23"/>
    </location>
</feature>
<reference evidence="2 3" key="1">
    <citation type="journal article" date="2014" name="Appl. Microbiol. Biotechnol.">
        <title>Transformable facultative thermophile Geobacillus stearothermophilus NUB3621 as a host strain for metabolic engineering.</title>
        <authorList>
            <person name="Blanchard K."/>
            <person name="Robic S."/>
            <person name="Matsumura I."/>
        </authorList>
    </citation>
    <scope>NUCLEOTIDE SEQUENCE [LARGE SCALE GENOMIC DNA]</scope>
    <source>
        <strain evidence="2 3">NUB3621</strain>
    </source>
</reference>
<keyword evidence="1" id="KW-0812">Transmembrane</keyword>
<keyword evidence="1" id="KW-0472">Membrane</keyword>
<keyword evidence="3" id="KW-1185">Reference proteome</keyword>
<proteinExistence type="predicted"/>